<dbReference type="GO" id="GO:0016491">
    <property type="term" value="F:oxidoreductase activity"/>
    <property type="evidence" value="ECO:0007669"/>
    <property type="project" value="InterPro"/>
</dbReference>
<reference evidence="2 3" key="1">
    <citation type="journal article" date="2018" name="Aquat. Microb. Ecol.">
        <title>Gammaproteobacterial methanotrophs dominate.</title>
        <authorList>
            <person name="Rissanen A.J."/>
            <person name="Saarenheimo J."/>
            <person name="Tiirola M."/>
            <person name="Peura S."/>
            <person name="Aalto S.L."/>
            <person name="Karvinen A."/>
            <person name="Nykanen H."/>
        </authorList>
    </citation>
    <scope>NUCLEOTIDE SEQUENCE [LARGE SCALE GENOMIC DNA]</scope>
    <source>
        <strain evidence="2">AMbin10</strain>
    </source>
</reference>
<name>A0A2W4T0D0_9GAMM</name>
<proteinExistence type="predicted"/>
<protein>
    <submittedName>
        <fullName evidence="2">Redoxin</fullName>
    </submittedName>
</protein>
<dbReference type="EMBL" id="QJPH01000277">
    <property type="protein sequence ID" value="PZN80820.1"/>
    <property type="molecule type" value="Genomic_DNA"/>
</dbReference>
<dbReference type="PANTHER" id="PTHR42852">
    <property type="entry name" value="THIOL:DISULFIDE INTERCHANGE PROTEIN DSBE"/>
    <property type="match status" value="1"/>
</dbReference>
<dbReference type="Gene3D" id="3.40.30.10">
    <property type="entry name" value="Glutaredoxin"/>
    <property type="match status" value="1"/>
</dbReference>
<evidence type="ECO:0000313" key="2">
    <source>
        <dbReference type="EMBL" id="PZN80820.1"/>
    </source>
</evidence>
<gene>
    <name evidence="2" type="ORF">DM484_09360</name>
</gene>
<dbReference type="InterPro" id="IPR036249">
    <property type="entry name" value="Thioredoxin-like_sf"/>
</dbReference>
<sequence length="170" mass="18898">MKKLILILVALFALTAGIILQRSLITVIPPGPHELETAFPDLDGKLHNLNQWKGKVLIVNFWATWCSPCLQEMPEFVKLQQELGPKGLQFVGILTDDEADAARDFLKSKPLNYPVLDGSIGGRQLTQKLGDSAGVLPVSVVFDPNGKWVHTEIGVFTRDEVMEKINPWIK</sequence>
<dbReference type="Pfam" id="PF08534">
    <property type="entry name" value="Redoxin"/>
    <property type="match status" value="1"/>
</dbReference>
<comment type="caution">
    <text evidence="2">The sequence shown here is derived from an EMBL/GenBank/DDBJ whole genome shotgun (WGS) entry which is preliminary data.</text>
</comment>
<dbReference type="AlphaFoldDB" id="A0A2W4T0D0"/>
<dbReference type="InterPro" id="IPR050553">
    <property type="entry name" value="Thioredoxin_ResA/DsbE_sf"/>
</dbReference>
<accession>A0A2W4T0D0</accession>
<dbReference type="Proteomes" id="UP000249396">
    <property type="component" value="Unassembled WGS sequence"/>
</dbReference>
<evidence type="ECO:0000313" key="3">
    <source>
        <dbReference type="Proteomes" id="UP000249396"/>
    </source>
</evidence>
<dbReference type="PANTHER" id="PTHR42852:SF17">
    <property type="entry name" value="THIOREDOXIN-LIKE PROTEIN HI_1115"/>
    <property type="match status" value="1"/>
</dbReference>
<feature type="domain" description="Thioredoxin" evidence="1">
    <location>
        <begin position="28"/>
        <end position="170"/>
    </location>
</feature>
<organism evidence="2 3">
    <name type="scientific">Candidatus Methylumidiphilus alinenensis</name>
    <dbReference type="NCBI Taxonomy" id="2202197"/>
    <lineage>
        <taxon>Bacteria</taxon>
        <taxon>Pseudomonadati</taxon>
        <taxon>Pseudomonadota</taxon>
        <taxon>Gammaproteobacteria</taxon>
        <taxon>Methylococcales</taxon>
        <taxon>Candidatus Methylumidiphilus</taxon>
    </lineage>
</organism>
<dbReference type="InterPro" id="IPR013740">
    <property type="entry name" value="Redoxin"/>
</dbReference>
<dbReference type="CDD" id="cd02966">
    <property type="entry name" value="TlpA_like_family"/>
    <property type="match status" value="1"/>
</dbReference>
<dbReference type="InterPro" id="IPR013766">
    <property type="entry name" value="Thioredoxin_domain"/>
</dbReference>
<dbReference type="PROSITE" id="PS51352">
    <property type="entry name" value="THIOREDOXIN_2"/>
    <property type="match status" value="1"/>
</dbReference>
<dbReference type="SUPFAM" id="SSF52833">
    <property type="entry name" value="Thioredoxin-like"/>
    <property type="match status" value="1"/>
</dbReference>
<evidence type="ECO:0000259" key="1">
    <source>
        <dbReference type="PROSITE" id="PS51352"/>
    </source>
</evidence>